<evidence type="ECO:0000256" key="2">
    <source>
        <dbReference type="SAM" id="MobiDB-lite"/>
    </source>
</evidence>
<name>A0AAE0CB30_9CHLO</name>
<sequence length="708" mass="78901">MVQKACRFLRVVFKNVKKQPIMTTRLSYLQVRARDADIAELEQELLKIREMKLRLHGSSHGEKGSMQGDDAVHDKVAEAQDQVRLRDVEIERLIKQLAVQGGPQKGSGGPAEGELVRKMQALEAEVQAREAEIERLVQQLAMQGSGNAESGLPGKVLAEMEEKVRVRDAEIERLIVQLGTKGSVPHEPPPLGSEIGVPEAEQLLRGMLQETEEKVRARDKEIERLIKQLVGRDDTLHAADNADWSGKLAETEAMVRTREAEIEELVYKQGMLEEVVRTKDLEIGSLQRDLEEYRQTRDPPAPASSSQREQEARVRQLKHQLAEMEDSADAEAVRVKKLKEELEEMEDKVRARDVEIERLVKQAAAGTLLAVHPQENSSNPKDSHREAQLVSQVAEMRVKLKEKAKELEEAQAKLREAEEDPGTPRTRIGFGLSALEKQLKAAKKDNERLRAELDQVSMRSELEHVSKRVQHLEAGAPPEGDALGGEKAVEQERTETPKSGAIEEQLSNISQDLSHLRVELQQTQATPSAKSPKEGRTGTPTTPAEKFSELLYVCADVMASPPPQFTPPPPPPPSSPKAPGGSERLTPFYMTLEEEEKQPETPPTTFVDKLHLFGQKSASEKPKVAPVPSPELEPISDARIAGLDKSLVDPDKNPQGSAAESSEEDATPRRRRKTERSAFSSKSLTGTDDSLKKFRRQRWRSRITGGRY</sequence>
<evidence type="ECO:0000313" key="3">
    <source>
        <dbReference type="EMBL" id="KAK3251741.1"/>
    </source>
</evidence>
<feature type="region of interest" description="Disordered" evidence="2">
    <location>
        <begin position="461"/>
        <end position="708"/>
    </location>
</feature>
<organism evidence="3 4">
    <name type="scientific">Cymbomonas tetramitiformis</name>
    <dbReference type="NCBI Taxonomy" id="36881"/>
    <lineage>
        <taxon>Eukaryota</taxon>
        <taxon>Viridiplantae</taxon>
        <taxon>Chlorophyta</taxon>
        <taxon>Pyramimonadophyceae</taxon>
        <taxon>Pyramimonadales</taxon>
        <taxon>Pyramimonadaceae</taxon>
        <taxon>Cymbomonas</taxon>
    </lineage>
</organism>
<dbReference type="AlphaFoldDB" id="A0AAE0CB30"/>
<dbReference type="PANTHER" id="PTHR23159">
    <property type="entry name" value="CENTROSOMAL PROTEIN 2"/>
    <property type="match status" value="1"/>
</dbReference>
<evidence type="ECO:0000256" key="1">
    <source>
        <dbReference type="SAM" id="Coils"/>
    </source>
</evidence>
<feature type="compositionally biased region" description="Basic and acidic residues" evidence="2">
    <location>
        <begin position="487"/>
        <end position="496"/>
    </location>
</feature>
<gene>
    <name evidence="3" type="ORF">CYMTET_38926</name>
</gene>
<protein>
    <submittedName>
        <fullName evidence="3">Uncharacterized protein</fullName>
    </submittedName>
</protein>
<accession>A0AAE0CB30</accession>
<feature type="region of interest" description="Disordered" evidence="2">
    <location>
        <begin position="290"/>
        <end position="315"/>
    </location>
</feature>
<dbReference type="EMBL" id="LGRX02025852">
    <property type="protein sequence ID" value="KAK3251741.1"/>
    <property type="molecule type" value="Genomic_DNA"/>
</dbReference>
<feature type="coiled-coil region" evidence="1">
    <location>
        <begin position="390"/>
        <end position="459"/>
    </location>
</feature>
<keyword evidence="1" id="KW-0175">Coiled coil</keyword>
<feature type="compositionally biased region" description="Polar residues" evidence="2">
    <location>
        <begin position="677"/>
        <end position="688"/>
    </location>
</feature>
<keyword evidence="4" id="KW-1185">Reference proteome</keyword>
<proteinExistence type="predicted"/>
<dbReference type="PANTHER" id="PTHR23159:SF31">
    <property type="entry name" value="CENTROSOME-ASSOCIATED PROTEIN CEP250 ISOFORM X1"/>
    <property type="match status" value="1"/>
</dbReference>
<comment type="caution">
    <text evidence="3">The sequence shown here is derived from an EMBL/GenBank/DDBJ whole genome shotgun (WGS) entry which is preliminary data.</text>
</comment>
<feature type="compositionally biased region" description="Polar residues" evidence="2">
    <location>
        <begin position="520"/>
        <end position="529"/>
    </location>
</feature>
<feature type="coiled-coil region" evidence="1">
    <location>
        <begin position="112"/>
        <end position="139"/>
    </location>
</feature>
<dbReference type="Proteomes" id="UP001190700">
    <property type="component" value="Unassembled WGS sequence"/>
</dbReference>
<evidence type="ECO:0000313" key="4">
    <source>
        <dbReference type="Proteomes" id="UP001190700"/>
    </source>
</evidence>
<feature type="compositionally biased region" description="Pro residues" evidence="2">
    <location>
        <begin position="560"/>
        <end position="576"/>
    </location>
</feature>
<reference evidence="3 4" key="1">
    <citation type="journal article" date="2015" name="Genome Biol. Evol.">
        <title>Comparative Genomics of a Bacterivorous Green Alga Reveals Evolutionary Causalities and Consequences of Phago-Mixotrophic Mode of Nutrition.</title>
        <authorList>
            <person name="Burns J.A."/>
            <person name="Paasch A."/>
            <person name="Narechania A."/>
            <person name="Kim E."/>
        </authorList>
    </citation>
    <scope>NUCLEOTIDE SEQUENCE [LARGE SCALE GENOMIC DNA]</scope>
    <source>
        <strain evidence="3 4">PLY_AMNH</strain>
    </source>
</reference>